<feature type="domain" description="Mannosyl-glycoprotein endo-beta-N-acetylglucosamidase-like" evidence="3">
    <location>
        <begin position="96"/>
        <end position="255"/>
    </location>
</feature>
<dbReference type="InterPro" id="IPR051056">
    <property type="entry name" value="Glycosyl_Hydrolase_73"/>
</dbReference>
<feature type="region of interest" description="Disordered" evidence="2">
    <location>
        <begin position="1"/>
        <end position="30"/>
    </location>
</feature>
<reference evidence="4 5" key="1">
    <citation type="journal article" date="2019" name="Int. J. Syst. Evol. Microbiol.">
        <title>The Global Catalogue of Microorganisms (GCM) 10K type strain sequencing project: providing services to taxonomists for standard genome sequencing and annotation.</title>
        <authorList>
            <consortium name="The Broad Institute Genomics Platform"/>
            <consortium name="The Broad Institute Genome Sequencing Center for Infectious Disease"/>
            <person name="Wu L."/>
            <person name="Ma J."/>
        </authorList>
    </citation>
    <scope>NUCLEOTIDE SEQUENCE [LARGE SCALE GENOMIC DNA]</scope>
    <source>
        <strain evidence="4 5">JCM 15503</strain>
    </source>
</reference>
<organism evidence="4 5">
    <name type="scientific">Ideonella azotifigens</name>
    <dbReference type="NCBI Taxonomy" id="513160"/>
    <lineage>
        <taxon>Bacteria</taxon>
        <taxon>Pseudomonadati</taxon>
        <taxon>Pseudomonadota</taxon>
        <taxon>Betaproteobacteria</taxon>
        <taxon>Burkholderiales</taxon>
        <taxon>Sphaerotilaceae</taxon>
        <taxon>Ideonella</taxon>
    </lineage>
</organism>
<dbReference type="SMART" id="SM00047">
    <property type="entry name" value="LYZ2"/>
    <property type="match status" value="1"/>
</dbReference>
<evidence type="ECO:0000313" key="4">
    <source>
        <dbReference type="EMBL" id="GAA0758945.1"/>
    </source>
</evidence>
<accession>A0ABN1K9B4</accession>
<feature type="compositionally biased region" description="Low complexity" evidence="2">
    <location>
        <begin position="8"/>
        <end position="29"/>
    </location>
</feature>
<dbReference type="InterPro" id="IPR002901">
    <property type="entry name" value="MGlyc_endo_b_GlcNAc-like_dom"/>
</dbReference>
<dbReference type="SUPFAM" id="SSF53955">
    <property type="entry name" value="Lysozyme-like"/>
    <property type="match status" value="1"/>
</dbReference>
<dbReference type="InterPro" id="IPR023346">
    <property type="entry name" value="Lysozyme-like_dom_sf"/>
</dbReference>
<dbReference type="PANTHER" id="PTHR33308">
    <property type="entry name" value="PEPTIDOGLYCAN HYDROLASE FLGJ"/>
    <property type="match status" value="1"/>
</dbReference>
<dbReference type="Gene3D" id="1.10.530.10">
    <property type="match status" value="1"/>
</dbReference>
<dbReference type="Proteomes" id="UP001500279">
    <property type="component" value="Unassembled WGS sequence"/>
</dbReference>
<evidence type="ECO:0000259" key="3">
    <source>
        <dbReference type="SMART" id="SM00047"/>
    </source>
</evidence>
<keyword evidence="1" id="KW-0378">Hydrolase</keyword>
<keyword evidence="5" id="KW-1185">Reference proteome</keyword>
<gene>
    <name evidence="4" type="ORF">GCM10009107_39910</name>
</gene>
<dbReference type="RefSeq" id="WP_231010078.1">
    <property type="nucleotide sequence ID" value="NZ_BAAAEW010000026.1"/>
</dbReference>
<comment type="caution">
    <text evidence="4">The sequence shown here is derived from an EMBL/GenBank/DDBJ whole genome shotgun (WGS) entry which is preliminary data.</text>
</comment>
<dbReference type="Gene3D" id="2.10.70.40">
    <property type="entry name" value="peptidoglycan hydrolase"/>
    <property type="match status" value="1"/>
</dbReference>
<dbReference type="PANTHER" id="PTHR33308:SF9">
    <property type="entry name" value="PEPTIDOGLYCAN HYDROLASE FLGJ"/>
    <property type="match status" value="1"/>
</dbReference>
<dbReference type="EMBL" id="BAAAEW010000026">
    <property type="protein sequence ID" value="GAA0758945.1"/>
    <property type="molecule type" value="Genomic_DNA"/>
</dbReference>
<name>A0ABN1K9B4_9BURK</name>
<sequence>MRLPDPFTTATPATAPTAATQPTAALGATSPAGFGAVYNELGRSLRQDVQQFIEQGDSGEAFGGASTLNAEARARLATLNGMRSPAGNPDAPTDAPAGALTGPQQAFLEQVAPLAAEAGARLGVSPHVLAAQAALESGWGQRPLRDAQGADSHNLFGLKAGKAWQGASGDNTTTEYADGEAVSEVARFRAYDDPSASFKDLTQLLLKAPHYQGALNTGHDALAYGQGLVRGGYATDPAYATKLARVAGQIRQSRD</sequence>
<protein>
    <recommendedName>
        <fullName evidence="3">Mannosyl-glycoprotein endo-beta-N-acetylglucosamidase-like domain-containing protein</fullName>
    </recommendedName>
</protein>
<dbReference type="Pfam" id="PF01832">
    <property type="entry name" value="Glucosaminidase"/>
    <property type="match status" value="1"/>
</dbReference>
<evidence type="ECO:0000256" key="1">
    <source>
        <dbReference type="ARBA" id="ARBA00022801"/>
    </source>
</evidence>
<evidence type="ECO:0000313" key="5">
    <source>
        <dbReference type="Proteomes" id="UP001500279"/>
    </source>
</evidence>
<proteinExistence type="predicted"/>
<evidence type="ECO:0000256" key="2">
    <source>
        <dbReference type="SAM" id="MobiDB-lite"/>
    </source>
</evidence>